<dbReference type="PANTHER" id="PTHR46552:SF1">
    <property type="entry name" value="NADH-UBIQUINONE OXIDOREDUCTASE CHAIN 2"/>
    <property type="match status" value="1"/>
</dbReference>
<keyword evidence="7" id="KW-0679">Respiratory chain</keyword>
<name>A0A9E7V2X5_9HYME</name>
<evidence type="ECO:0000256" key="12">
    <source>
        <dbReference type="ARBA" id="ARBA00022989"/>
    </source>
</evidence>
<dbReference type="GO" id="GO:0005743">
    <property type="term" value="C:mitochondrial inner membrane"/>
    <property type="evidence" value="ECO:0007669"/>
    <property type="project" value="UniProtKB-SubCell"/>
</dbReference>
<evidence type="ECO:0000256" key="15">
    <source>
        <dbReference type="ARBA" id="ARBA00023128"/>
    </source>
</evidence>
<dbReference type="GO" id="GO:0006120">
    <property type="term" value="P:mitochondrial electron transport, NADH to ubiquinone"/>
    <property type="evidence" value="ECO:0007669"/>
    <property type="project" value="TreeGrafter"/>
</dbReference>
<evidence type="ECO:0000256" key="13">
    <source>
        <dbReference type="ARBA" id="ARBA00023027"/>
    </source>
</evidence>
<dbReference type="AlphaFoldDB" id="A0A9E7V2X5"/>
<dbReference type="EMBL" id="OP374147">
    <property type="protein sequence ID" value="UYR45777.1"/>
    <property type="molecule type" value="Genomic_DNA"/>
</dbReference>
<accession>A0A9E7V2X5</accession>
<feature type="transmembrane region" description="Helical" evidence="19">
    <location>
        <begin position="171"/>
        <end position="189"/>
    </location>
</feature>
<keyword evidence="10" id="KW-1278">Translocase</keyword>
<feature type="transmembrane region" description="Helical" evidence="19">
    <location>
        <begin position="31"/>
        <end position="48"/>
    </location>
</feature>
<feature type="transmembrane region" description="Helical" evidence="19">
    <location>
        <begin position="60"/>
        <end position="78"/>
    </location>
</feature>
<geneLocation type="mitochondrion" evidence="21"/>
<dbReference type="EC" id="7.1.1.2" evidence="4"/>
<evidence type="ECO:0000256" key="3">
    <source>
        <dbReference type="ARBA" id="ARBA00007012"/>
    </source>
</evidence>
<dbReference type="GO" id="GO:0008137">
    <property type="term" value="F:NADH dehydrogenase (ubiquinone) activity"/>
    <property type="evidence" value="ECO:0007669"/>
    <property type="project" value="UniProtKB-EC"/>
</dbReference>
<evidence type="ECO:0000256" key="19">
    <source>
        <dbReference type="SAM" id="Phobius"/>
    </source>
</evidence>
<dbReference type="InterPro" id="IPR001750">
    <property type="entry name" value="ND/Mrp_TM"/>
</dbReference>
<keyword evidence="14" id="KW-0830">Ubiquinone</keyword>
<comment type="similarity">
    <text evidence="3">Belongs to the complex I subunit 2 family.</text>
</comment>
<keyword evidence="15 21" id="KW-0496">Mitochondrion</keyword>
<gene>
    <name evidence="21" type="primary">nad2</name>
</gene>
<dbReference type="Pfam" id="PF00361">
    <property type="entry name" value="Proton_antipo_M"/>
    <property type="match status" value="1"/>
</dbReference>
<reference evidence="21" key="1">
    <citation type="submission" date="2022-09" db="EMBL/GenBank/DDBJ databases">
        <authorList>
            <person name="Peng L."/>
        </authorList>
    </citation>
    <scope>NUCLEOTIDE SEQUENCE</scope>
</reference>
<comment type="function">
    <text evidence="1">Core subunit of the mitochondrial membrane respiratory chain NADH dehydrogenase (Complex I) that is believed to belong to the minimal assembly required for catalysis. Complex I functions in the transfer of electrons from NADH to the respiratory chain. The immediate electron acceptor for the enzyme is believed to be ubiquinone.</text>
</comment>
<protein>
    <recommendedName>
        <fullName evidence="5">NADH-ubiquinone oxidoreductase chain 2</fullName>
        <ecNumber evidence="4">7.1.1.2</ecNumber>
    </recommendedName>
    <alternativeName>
        <fullName evidence="17">NADH dehydrogenase subunit 2</fullName>
    </alternativeName>
</protein>
<evidence type="ECO:0000313" key="21">
    <source>
        <dbReference type="EMBL" id="UYR45777.1"/>
    </source>
</evidence>
<evidence type="ECO:0000256" key="16">
    <source>
        <dbReference type="ARBA" id="ARBA00023136"/>
    </source>
</evidence>
<feature type="transmembrane region" description="Helical" evidence="19">
    <location>
        <begin position="84"/>
        <end position="105"/>
    </location>
</feature>
<evidence type="ECO:0000256" key="11">
    <source>
        <dbReference type="ARBA" id="ARBA00022982"/>
    </source>
</evidence>
<evidence type="ECO:0000256" key="5">
    <source>
        <dbReference type="ARBA" id="ARBA00021008"/>
    </source>
</evidence>
<evidence type="ECO:0000256" key="14">
    <source>
        <dbReference type="ARBA" id="ARBA00023075"/>
    </source>
</evidence>
<dbReference type="InterPro" id="IPR050175">
    <property type="entry name" value="Complex_I_Subunit_2"/>
</dbReference>
<evidence type="ECO:0000256" key="2">
    <source>
        <dbReference type="ARBA" id="ARBA00004448"/>
    </source>
</evidence>
<keyword evidence="16 19" id="KW-0472">Membrane</keyword>
<feature type="transmembrane region" description="Helical" evidence="19">
    <location>
        <begin position="234"/>
        <end position="255"/>
    </location>
</feature>
<feature type="transmembrane region" description="Helical" evidence="19">
    <location>
        <begin position="267"/>
        <end position="287"/>
    </location>
</feature>
<keyword evidence="6" id="KW-0813">Transport</keyword>
<keyword evidence="8 19" id="KW-0812">Transmembrane</keyword>
<proteinExistence type="inferred from homology"/>
<evidence type="ECO:0000256" key="1">
    <source>
        <dbReference type="ARBA" id="ARBA00003257"/>
    </source>
</evidence>
<keyword evidence="9" id="KW-0999">Mitochondrion inner membrane</keyword>
<keyword evidence="12 19" id="KW-1133">Transmembrane helix</keyword>
<keyword evidence="11" id="KW-0249">Electron transport</keyword>
<feature type="transmembrane region" description="Helical" evidence="19">
    <location>
        <begin position="308"/>
        <end position="329"/>
    </location>
</feature>
<evidence type="ECO:0000256" key="8">
    <source>
        <dbReference type="ARBA" id="ARBA00022692"/>
    </source>
</evidence>
<evidence type="ECO:0000256" key="7">
    <source>
        <dbReference type="ARBA" id="ARBA00022660"/>
    </source>
</evidence>
<comment type="subcellular location">
    <subcellularLocation>
        <location evidence="2">Mitochondrion inner membrane</location>
        <topology evidence="2">Multi-pass membrane protein</topology>
    </subcellularLocation>
</comment>
<evidence type="ECO:0000256" key="17">
    <source>
        <dbReference type="ARBA" id="ARBA00031028"/>
    </source>
</evidence>
<feature type="transmembrane region" description="Helical" evidence="19">
    <location>
        <begin position="142"/>
        <end position="164"/>
    </location>
</feature>
<evidence type="ECO:0000256" key="9">
    <source>
        <dbReference type="ARBA" id="ARBA00022792"/>
    </source>
</evidence>
<sequence>MYLNFYCYMIFMPMILFSNMISIFLMSWMSLWMLMEINLISFIMLLIFDKFNNYKISMNYFLIQTFNSYLFLFSSIMLNFNDLFSLLIFLTMLTKLGMPPFHYWYIKTIKKISWNNVLMLLTIQKIIPLIVISMVINKFNTILNFNLLIMISMTFSMIYSIMGINLIDIKVILAYSSIIQMSWILLVMMNNETLSMTYFLIYCINSLNLISLFKKMNFTNLMNFNSSMLNKKMTLFLFMSILSLASMPPYFGFMMKWISIWSIFKNINIFLIIWMIFISLISMFFYIRIIINSIYSFSISKKNHFKKINFYSIPNWWISFTNWMILFLLNSYELF</sequence>
<keyword evidence="13" id="KW-0520">NAD</keyword>
<evidence type="ECO:0000256" key="18">
    <source>
        <dbReference type="ARBA" id="ARBA00049551"/>
    </source>
</evidence>
<evidence type="ECO:0000259" key="20">
    <source>
        <dbReference type="Pfam" id="PF00361"/>
    </source>
</evidence>
<feature type="transmembrane region" description="Helical" evidence="19">
    <location>
        <begin position="117"/>
        <end position="136"/>
    </location>
</feature>
<feature type="transmembrane region" description="Helical" evidence="19">
    <location>
        <begin position="5"/>
        <end position="25"/>
    </location>
</feature>
<evidence type="ECO:0000256" key="6">
    <source>
        <dbReference type="ARBA" id="ARBA00022448"/>
    </source>
</evidence>
<dbReference type="PANTHER" id="PTHR46552">
    <property type="entry name" value="NADH-UBIQUINONE OXIDOREDUCTASE CHAIN 2"/>
    <property type="match status" value="1"/>
</dbReference>
<comment type="catalytic activity">
    <reaction evidence="18">
        <text>a ubiquinone + NADH + 5 H(+)(in) = a ubiquinol + NAD(+) + 4 H(+)(out)</text>
        <dbReference type="Rhea" id="RHEA:29091"/>
        <dbReference type="Rhea" id="RHEA-COMP:9565"/>
        <dbReference type="Rhea" id="RHEA-COMP:9566"/>
        <dbReference type="ChEBI" id="CHEBI:15378"/>
        <dbReference type="ChEBI" id="CHEBI:16389"/>
        <dbReference type="ChEBI" id="CHEBI:17976"/>
        <dbReference type="ChEBI" id="CHEBI:57540"/>
        <dbReference type="ChEBI" id="CHEBI:57945"/>
        <dbReference type="EC" id="7.1.1.2"/>
    </reaction>
</comment>
<evidence type="ECO:0000256" key="4">
    <source>
        <dbReference type="ARBA" id="ARBA00012944"/>
    </source>
</evidence>
<feature type="transmembrane region" description="Helical" evidence="19">
    <location>
        <begin position="195"/>
        <end position="213"/>
    </location>
</feature>
<feature type="domain" description="NADH:quinone oxidoreductase/Mrp antiporter transmembrane" evidence="20">
    <location>
        <begin position="83"/>
        <end position="281"/>
    </location>
</feature>
<evidence type="ECO:0000256" key="10">
    <source>
        <dbReference type="ARBA" id="ARBA00022967"/>
    </source>
</evidence>
<organism evidence="21">
    <name type="scientific">Eupelmus anpingensis</name>
    <dbReference type="NCBI Taxonomy" id="2989843"/>
    <lineage>
        <taxon>Eukaryota</taxon>
        <taxon>Metazoa</taxon>
        <taxon>Ecdysozoa</taxon>
        <taxon>Arthropoda</taxon>
        <taxon>Hexapoda</taxon>
        <taxon>Insecta</taxon>
        <taxon>Pterygota</taxon>
        <taxon>Neoptera</taxon>
        <taxon>Endopterygota</taxon>
        <taxon>Hymenoptera</taxon>
        <taxon>Apocrita</taxon>
        <taxon>Proctotrupomorpha</taxon>
        <taxon>Chalcidoidea</taxon>
        <taxon>Eupelmidae</taxon>
        <taxon>Eupelminae</taxon>
        <taxon>Eupelmus</taxon>
    </lineage>
</organism>